<protein>
    <recommendedName>
        <fullName evidence="16">Type III pantothenate kinase</fullName>
        <ecNumber evidence="7">2.7.1.33</ecNumber>
    </recommendedName>
</protein>
<dbReference type="AlphaFoldDB" id="A0A9X2E1G1"/>
<evidence type="ECO:0000256" key="8">
    <source>
        <dbReference type="ARBA" id="ARBA00022490"/>
    </source>
</evidence>
<keyword evidence="13" id="KW-0630">Potassium</keyword>
<evidence type="ECO:0000256" key="1">
    <source>
        <dbReference type="ARBA" id="ARBA00001206"/>
    </source>
</evidence>
<dbReference type="GO" id="GO:0015937">
    <property type="term" value="P:coenzyme A biosynthetic process"/>
    <property type="evidence" value="ECO:0007669"/>
    <property type="project" value="UniProtKB-KW"/>
</dbReference>
<evidence type="ECO:0000256" key="5">
    <source>
        <dbReference type="ARBA" id="ARBA00005225"/>
    </source>
</evidence>
<dbReference type="EMBL" id="JAMRYM010000211">
    <property type="protein sequence ID" value="MCM6764573.1"/>
    <property type="molecule type" value="Genomic_DNA"/>
</dbReference>
<evidence type="ECO:0000313" key="17">
    <source>
        <dbReference type="EMBL" id="MCM6764573.1"/>
    </source>
</evidence>
<sequence length="106" mass="11744">MLLAIDVRNTSTVVGLFTGTGDHSKLLRDWRIRTDPHVTADEFALMLRGLLGADAEQITGITALSTVPSVLREMRTMLVRYWDHVLHVVVEPGVRTGVPLLVDNPK</sequence>
<dbReference type="RefSeq" id="WP_251948711.1">
    <property type="nucleotide sequence ID" value="NZ_JAMRYM010000211.1"/>
</dbReference>
<dbReference type="PANTHER" id="PTHR34265:SF1">
    <property type="entry name" value="TYPE III PANTOTHENATE KINASE"/>
    <property type="match status" value="1"/>
</dbReference>
<evidence type="ECO:0000256" key="9">
    <source>
        <dbReference type="ARBA" id="ARBA00022679"/>
    </source>
</evidence>
<dbReference type="InterPro" id="IPR004619">
    <property type="entry name" value="Type_III_PanK"/>
</dbReference>
<name>A0A9X2E1G1_9MICO</name>
<evidence type="ECO:0000256" key="7">
    <source>
        <dbReference type="ARBA" id="ARBA00012102"/>
    </source>
</evidence>
<comment type="subcellular location">
    <subcellularLocation>
        <location evidence="4">Cytoplasm</location>
    </subcellularLocation>
</comment>
<gene>
    <name evidence="17" type="ORF">NB037_19360</name>
</gene>
<keyword evidence="11 17" id="KW-0418">Kinase</keyword>
<comment type="cofactor">
    <cofactor evidence="3">
        <name>NH4(+)</name>
        <dbReference type="ChEBI" id="CHEBI:28938"/>
    </cofactor>
</comment>
<keyword evidence="8" id="KW-0963">Cytoplasm</keyword>
<evidence type="ECO:0000256" key="14">
    <source>
        <dbReference type="ARBA" id="ARBA00022993"/>
    </source>
</evidence>
<dbReference type="GO" id="GO:0005737">
    <property type="term" value="C:cytoplasm"/>
    <property type="evidence" value="ECO:0007669"/>
    <property type="project" value="UniProtKB-SubCell"/>
</dbReference>
<proteinExistence type="inferred from homology"/>
<dbReference type="GO" id="GO:0004594">
    <property type="term" value="F:pantothenate kinase activity"/>
    <property type="evidence" value="ECO:0007669"/>
    <property type="project" value="UniProtKB-EC"/>
</dbReference>
<evidence type="ECO:0000256" key="6">
    <source>
        <dbReference type="ARBA" id="ARBA00011738"/>
    </source>
</evidence>
<dbReference type="Proteomes" id="UP001155240">
    <property type="component" value="Unassembled WGS sequence"/>
</dbReference>
<comment type="similarity">
    <text evidence="15">Belongs to the type III pantothenate kinase family.</text>
</comment>
<evidence type="ECO:0000256" key="12">
    <source>
        <dbReference type="ARBA" id="ARBA00022840"/>
    </source>
</evidence>
<keyword evidence="14" id="KW-0173">Coenzyme A biosynthesis</keyword>
<dbReference type="PANTHER" id="PTHR34265">
    <property type="entry name" value="TYPE III PANTOTHENATE KINASE"/>
    <property type="match status" value="1"/>
</dbReference>
<comment type="caution">
    <text evidence="17">The sequence shown here is derived from an EMBL/GenBank/DDBJ whole genome shotgun (WGS) entry which is preliminary data.</text>
</comment>
<keyword evidence="18" id="KW-1185">Reference proteome</keyword>
<dbReference type="GO" id="GO:0005524">
    <property type="term" value="F:ATP binding"/>
    <property type="evidence" value="ECO:0007669"/>
    <property type="project" value="UniProtKB-KW"/>
</dbReference>
<dbReference type="SUPFAM" id="SSF53067">
    <property type="entry name" value="Actin-like ATPase domain"/>
    <property type="match status" value="1"/>
</dbReference>
<evidence type="ECO:0000256" key="13">
    <source>
        <dbReference type="ARBA" id="ARBA00022958"/>
    </source>
</evidence>
<keyword evidence="10" id="KW-0547">Nucleotide-binding</keyword>
<evidence type="ECO:0000256" key="16">
    <source>
        <dbReference type="ARBA" id="ARBA00040883"/>
    </source>
</evidence>
<evidence type="ECO:0000256" key="10">
    <source>
        <dbReference type="ARBA" id="ARBA00022741"/>
    </source>
</evidence>
<evidence type="ECO:0000256" key="11">
    <source>
        <dbReference type="ARBA" id="ARBA00022777"/>
    </source>
</evidence>
<accession>A0A9X2E1G1</accession>
<comment type="cofactor">
    <cofactor evidence="2">
        <name>K(+)</name>
        <dbReference type="ChEBI" id="CHEBI:29103"/>
    </cofactor>
</comment>
<dbReference type="Pfam" id="PF03309">
    <property type="entry name" value="Pan_kinase"/>
    <property type="match status" value="1"/>
</dbReference>
<evidence type="ECO:0000256" key="4">
    <source>
        <dbReference type="ARBA" id="ARBA00004496"/>
    </source>
</evidence>
<comment type="catalytic activity">
    <reaction evidence="1">
        <text>(R)-pantothenate + ATP = (R)-4'-phosphopantothenate + ADP + H(+)</text>
        <dbReference type="Rhea" id="RHEA:16373"/>
        <dbReference type="ChEBI" id="CHEBI:10986"/>
        <dbReference type="ChEBI" id="CHEBI:15378"/>
        <dbReference type="ChEBI" id="CHEBI:29032"/>
        <dbReference type="ChEBI" id="CHEBI:30616"/>
        <dbReference type="ChEBI" id="CHEBI:456216"/>
        <dbReference type="EC" id="2.7.1.33"/>
    </reaction>
</comment>
<comment type="pathway">
    <text evidence="5">Cofactor biosynthesis; coenzyme A biosynthesis; CoA from (R)-pantothenate: step 1/5.</text>
</comment>
<evidence type="ECO:0000256" key="2">
    <source>
        <dbReference type="ARBA" id="ARBA00001958"/>
    </source>
</evidence>
<organism evidence="17 18">
    <name type="scientific">Rathayibacter rubneri</name>
    <dbReference type="NCBI Taxonomy" id="2950106"/>
    <lineage>
        <taxon>Bacteria</taxon>
        <taxon>Bacillati</taxon>
        <taxon>Actinomycetota</taxon>
        <taxon>Actinomycetes</taxon>
        <taxon>Micrococcales</taxon>
        <taxon>Microbacteriaceae</taxon>
        <taxon>Rathayibacter</taxon>
    </lineage>
</organism>
<evidence type="ECO:0000256" key="15">
    <source>
        <dbReference type="ARBA" id="ARBA00038036"/>
    </source>
</evidence>
<dbReference type="NCBIfam" id="TIGR00671">
    <property type="entry name" value="baf"/>
    <property type="match status" value="1"/>
</dbReference>
<reference evidence="17" key="1">
    <citation type="submission" date="2022-06" db="EMBL/GenBank/DDBJ databases">
        <title>Whole genome shotgun sequencing (WGS) of Rathayibacter sp. ZW T2_19, isolated from stored onions (Allium cepa).</title>
        <authorList>
            <person name="Stoll D.A."/>
            <person name="Huch M."/>
        </authorList>
    </citation>
    <scope>NUCLEOTIDE SEQUENCE</scope>
    <source>
        <strain evidence="17">ZW T2_19</strain>
    </source>
</reference>
<evidence type="ECO:0000256" key="3">
    <source>
        <dbReference type="ARBA" id="ARBA00001972"/>
    </source>
</evidence>
<dbReference type="InterPro" id="IPR043129">
    <property type="entry name" value="ATPase_NBD"/>
</dbReference>
<keyword evidence="12" id="KW-0067">ATP-binding</keyword>
<comment type="subunit">
    <text evidence="6">Homodimer.</text>
</comment>
<dbReference type="Gene3D" id="3.30.420.40">
    <property type="match status" value="1"/>
</dbReference>
<dbReference type="EC" id="2.7.1.33" evidence="7"/>
<keyword evidence="9 17" id="KW-0808">Transferase</keyword>
<evidence type="ECO:0000313" key="18">
    <source>
        <dbReference type="Proteomes" id="UP001155240"/>
    </source>
</evidence>
<feature type="non-terminal residue" evidence="17">
    <location>
        <position position="106"/>
    </location>
</feature>